<reference evidence="2 3" key="1">
    <citation type="submission" date="2023-01" db="EMBL/GenBank/DDBJ databases">
        <title>Analysis of 21 Apiospora genomes using comparative genomics revels a genus with tremendous synthesis potential of carbohydrate active enzymes and secondary metabolites.</title>
        <authorList>
            <person name="Sorensen T."/>
        </authorList>
    </citation>
    <scope>NUCLEOTIDE SEQUENCE [LARGE SCALE GENOMIC DNA]</scope>
    <source>
        <strain evidence="2 3">CBS 117206</strain>
    </source>
</reference>
<feature type="region of interest" description="Disordered" evidence="1">
    <location>
        <begin position="1"/>
        <end position="25"/>
    </location>
</feature>
<comment type="caution">
    <text evidence="2">The sequence shown here is derived from an EMBL/GenBank/DDBJ whole genome shotgun (WGS) entry which is preliminary data.</text>
</comment>
<protein>
    <submittedName>
        <fullName evidence="2">Uncharacterized protein</fullName>
    </submittedName>
</protein>
<gene>
    <name evidence="2" type="ORF">PG999_010216</name>
</gene>
<dbReference type="AlphaFoldDB" id="A0AAW0QAV2"/>
<accession>A0AAW0QAV2</accession>
<keyword evidence="3" id="KW-1185">Reference proteome</keyword>
<dbReference type="EMBL" id="JAQQWP010000009">
    <property type="protein sequence ID" value="KAK8099842.1"/>
    <property type="molecule type" value="Genomic_DNA"/>
</dbReference>
<organism evidence="2 3">
    <name type="scientific">Apiospora kogelbergensis</name>
    <dbReference type="NCBI Taxonomy" id="1337665"/>
    <lineage>
        <taxon>Eukaryota</taxon>
        <taxon>Fungi</taxon>
        <taxon>Dikarya</taxon>
        <taxon>Ascomycota</taxon>
        <taxon>Pezizomycotina</taxon>
        <taxon>Sordariomycetes</taxon>
        <taxon>Xylariomycetidae</taxon>
        <taxon>Amphisphaeriales</taxon>
        <taxon>Apiosporaceae</taxon>
        <taxon>Apiospora</taxon>
    </lineage>
</organism>
<evidence type="ECO:0000313" key="2">
    <source>
        <dbReference type="EMBL" id="KAK8099842.1"/>
    </source>
</evidence>
<sequence length="79" mass="8724">MPTTKSWWARTGYGLGSGSAPTTSSIAIPSAGTRTHEYGTMDDWDVWLQQCTEEFKAKLAEEFVAGVIRKGAKLERPME</sequence>
<proteinExistence type="predicted"/>
<evidence type="ECO:0000256" key="1">
    <source>
        <dbReference type="SAM" id="MobiDB-lite"/>
    </source>
</evidence>
<evidence type="ECO:0000313" key="3">
    <source>
        <dbReference type="Proteomes" id="UP001392437"/>
    </source>
</evidence>
<dbReference type="Proteomes" id="UP001392437">
    <property type="component" value="Unassembled WGS sequence"/>
</dbReference>
<name>A0AAW0QAV2_9PEZI</name>